<keyword evidence="4" id="KW-1185">Reference proteome</keyword>
<dbReference type="KEGG" id="ttu:TERTU_2548"/>
<keyword evidence="2" id="KW-0472">Membrane</keyword>
<feature type="transmembrane region" description="Helical" evidence="2">
    <location>
        <begin position="6"/>
        <end position="28"/>
    </location>
</feature>
<evidence type="ECO:0000256" key="2">
    <source>
        <dbReference type="SAM" id="Phobius"/>
    </source>
</evidence>
<dbReference type="RefSeq" id="WP_015820897.1">
    <property type="nucleotide sequence ID" value="NC_012997.1"/>
</dbReference>
<dbReference type="Proteomes" id="UP000009080">
    <property type="component" value="Chromosome"/>
</dbReference>
<protein>
    <submittedName>
        <fullName evidence="3">Uncharacterized protein</fullName>
    </submittedName>
</protein>
<keyword evidence="2" id="KW-1133">Transmembrane helix</keyword>
<evidence type="ECO:0000313" key="4">
    <source>
        <dbReference type="Proteomes" id="UP000009080"/>
    </source>
</evidence>
<dbReference type="eggNOG" id="ENOG5031UWQ">
    <property type="taxonomic scope" value="Bacteria"/>
</dbReference>
<feature type="coiled-coil region" evidence="1">
    <location>
        <begin position="85"/>
        <end position="112"/>
    </location>
</feature>
<dbReference type="OrthoDB" id="9883165at2"/>
<name>C5BLA8_TERTT</name>
<organism evidence="3 4">
    <name type="scientific">Teredinibacter turnerae (strain ATCC 39867 / T7901)</name>
    <dbReference type="NCBI Taxonomy" id="377629"/>
    <lineage>
        <taxon>Bacteria</taxon>
        <taxon>Pseudomonadati</taxon>
        <taxon>Pseudomonadota</taxon>
        <taxon>Gammaproteobacteria</taxon>
        <taxon>Cellvibrionales</taxon>
        <taxon>Cellvibrionaceae</taxon>
        <taxon>Teredinibacter</taxon>
    </lineage>
</organism>
<dbReference type="HOGENOM" id="CLU_1229390_0_0_6"/>
<sequence>MKLTTNTFWISGTIIFVTVQIFSLVLLGGMFNEDKKIRGILDQVIIENRQLRDSLAGLESDVGAKAPLNDWSEAAGAGAGALDDINRMNLVIAKLQQRLAHLELSQNEIRSEPSAEPEGRVHSAVQQNAEGQFYAAVSTSPDSDLSAIQENIDFLFYSTPIEGVQYDSIQCQSRSCRVSLALSNADAQDRVIEALGVQIGRAHELSLNSDEQGNLDVFFTLADGG</sequence>
<dbReference type="EMBL" id="CP001614">
    <property type="protein sequence ID" value="ACR14783.1"/>
    <property type="molecule type" value="Genomic_DNA"/>
</dbReference>
<gene>
    <name evidence="3" type="ordered locus">TERTU_2548</name>
</gene>
<evidence type="ECO:0000313" key="3">
    <source>
        <dbReference type="EMBL" id="ACR14783.1"/>
    </source>
</evidence>
<keyword evidence="1" id="KW-0175">Coiled coil</keyword>
<reference evidence="3 4" key="1">
    <citation type="journal article" date="2009" name="PLoS ONE">
        <title>The complete genome of Teredinibacter turnerae T7901: an intracellular endosymbiont of marine wood-boring bivalves (shipworms).</title>
        <authorList>
            <person name="Yang J.C."/>
            <person name="Madupu R."/>
            <person name="Durkin A.S."/>
            <person name="Ekborg N.A."/>
            <person name="Pedamallu C.S."/>
            <person name="Hostetler J.B."/>
            <person name="Radune D."/>
            <person name="Toms B.S."/>
            <person name="Henrissat B."/>
            <person name="Coutinho P.M."/>
            <person name="Schwarz S."/>
            <person name="Field L."/>
            <person name="Trindade-Silva A.E."/>
            <person name="Soares C.A.G."/>
            <person name="Elshahawi S."/>
            <person name="Hanora A."/>
            <person name="Schmidt E.W."/>
            <person name="Haygood M.G."/>
            <person name="Posfai J."/>
            <person name="Benner J."/>
            <person name="Madinger C."/>
            <person name="Nove J."/>
            <person name="Anton B."/>
            <person name="Chaudhary K."/>
            <person name="Foster J."/>
            <person name="Holman A."/>
            <person name="Kumar S."/>
            <person name="Lessard P.A."/>
            <person name="Luyten Y.A."/>
            <person name="Slatko B."/>
            <person name="Wood N."/>
            <person name="Wu B."/>
            <person name="Teplitski M."/>
            <person name="Mougous J.D."/>
            <person name="Ward N."/>
            <person name="Eisen J.A."/>
            <person name="Badger J.H."/>
            <person name="Distel D.L."/>
        </authorList>
    </citation>
    <scope>NUCLEOTIDE SEQUENCE [LARGE SCALE GENOMIC DNA]</scope>
    <source>
        <strain evidence="4">ATCC 39867 / T7901</strain>
    </source>
</reference>
<accession>C5BLA8</accession>
<evidence type="ECO:0000256" key="1">
    <source>
        <dbReference type="SAM" id="Coils"/>
    </source>
</evidence>
<dbReference type="AlphaFoldDB" id="C5BLA8"/>
<keyword evidence="2" id="KW-0812">Transmembrane</keyword>
<proteinExistence type="predicted"/>